<sequence>MAESGGDWAPYQQLQEAAAVYLRDPQMAMEALRGVVDLDAIQGFTMDRFTKQRDGREVLYQEIAITDGRRLVLWMGDDLFADDDGDGFDDDDDDEPAAALFESAIRVIPLSWIYDVSLDANYRVEGQRRALHSVELRIYVGSTDYTKARTPEKTEFHSEDFVFSKSHSDGGVAQAQRLMQFGKLMATHV</sequence>
<proteinExistence type="predicted"/>
<keyword evidence="2" id="KW-1185">Reference proteome</keyword>
<protein>
    <submittedName>
        <fullName evidence="1">Uncharacterized protein</fullName>
    </submittedName>
</protein>
<organism evidence="1 2">
    <name type="scientific">Mycolicibacterium wolinskyi</name>
    <dbReference type="NCBI Taxonomy" id="59750"/>
    <lineage>
        <taxon>Bacteria</taxon>
        <taxon>Bacillati</taxon>
        <taxon>Actinomycetota</taxon>
        <taxon>Actinomycetes</taxon>
        <taxon>Mycobacteriales</taxon>
        <taxon>Mycobacteriaceae</taxon>
        <taxon>Mycolicibacterium</taxon>
    </lineage>
</organism>
<name>A0A132PP62_9MYCO</name>
<accession>A0A132PP62</accession>
<gene>
    <name evidence="1" type="ORF">AFM11_12295</name>
</gene>
<dbReference type="RefSeq" id="WP_067848696.1">
    <property type="nucleotide sequence ID" value="NZ_LGTW01000006.1"/>
</dbReference>
<reference evidence="1 2" key="1">
    <citation type="submission" date="2015-07" db="EMBL/GenBank/DDBJ databases">
        <title>A draft genome sequence of Mycobacterium wolinskyi.</title>
        <authorList>
            <person name="de Man T.J."/>
            <person name="Perry K.A."/>
            <person name="Coulliette A.D."/>
            <person name="Jensen B."/>
            <person name="Toney N.C."/>
            <person name="Limbago B.M."/>
            <person name="Noble-Wang J."/>
        </authorList>
    </citation>
    <scope>NUCLEOTIDE SEQUENCE [LARGE SCALE GENOMIC DNA]</scope>
    <source>
        <strain evidence="1 2">CDC_01</strain>
    </source>
</reference>
<evidence type="ECO:0000313" key="2">
    <source>
        <dbReference type="Proteomes" id="UP000070612"/>
    </source>
</evidence>
<dbReference type="STRING" id="59750.AWC31_09685"/>
<dbReference type="PATRIC" id="fig|59750.3.peg.6538"/>
<comment type="caution">
    <text evidence="1">The sequence shown here is derived from an EMBL/GenBank/DDBJ whole genome shotgun (WGS) entry which is preliminary data.</text>
</comment>
<dbReference type="AlphaFoldDB" id="A0A132PP62"/>
<dbReference type="Proteomes" id="UP000070612">
    <property type="component" value="Unassembled WGS sequence"/>
</dbReference>
<dbReference type="EMBL" id="LGTW01000006">
    <property type="protein sequence ID" value="KWX24129.1"/>
    <property type="molecule type" value="Genomic_DNA"/>
</dbReference>
<evidence type="ECO:0000313" key="1">
    <source>
        <dbReference type="EMBL" id="KWX24129.1"/>
    </source>
</evidence>